<dbReference type="RefSeq" id="WP_268047858.1">
    <property type="nucleotide sequence ID" value="NZ_JAPQES010000001.1"/>
</dbReference>
<dbReference type="Proteomes" id="UP001079657">
    <property type="component" value="Unassembled WGS sequence"/>
</dbReference>
<dbReference type="EMBL" id="JAPQES010000001">
    <property type="protein sequence ID" value="MCY6369480.1"/>
    <property type="molecule type" value="Genomic_DNA"/>
</dbReference>
<keyword evidence="3" id="KW-1185">Reference proteome</keyword>
<proteinExistence type="predicted"/>
<protein>
    <submittedName>
        <fullName evidence="2">Uncharacterized protein</fullName>
    </submittedName>
</protein>
<gene>
    <name evidence="2" type="ORF">OXH55_02315</name>
</gene>
<keyword evidence="1" id="KW-0812">Transmembrane</keyword>
<keyword evidence="1" id="KW-0472">Membrane</keyword>
<feature type="transmembrane region" description="Helical" evidence="1">
    <location>
        <begin position="58"/>
        <end position="76"/>
    </location>
</feature>
<sequence length="109" mass="12883">MNKFKELINTQIALFSGLLSFEEYMKIMREKNMLLFQYILLLIFFSICTFIYDIEWYIIVWGVSVLTYGVLLVSKAENIKEHFIYSAIWAISSFIISVIILFIVVSFLE</sequence>
<comment type="caution">
    <text evidence="2">The sequence shown here is derived from an EMBL/GenBank/DDBJ whole genome shotgun (WGS) entry which is preliminary data.</text>
</comment>
<feature type="transmembrane region" description="Helical" evidence="1">
    <location>
        <begin position="34"/>
        <end position="52"/>
    </location>
</feature>
<evidence type="ECO:0000313" key="3">
    <source>
        <dbReference type="Proteomes" id="UP001079657"/>
    </source>
</evidence>
<evidence type="ECO:0000256" key="1">
    <source>
        <dbReference type="SAM" id="Phobius"/>
    </source>
</evidence>
<keyword evidence="1" id="KW-1133">Transmembrane helix</keyword>
<reference evidence="2" key="1">
    <citation type="submission" date="2022-12" db="EMBL/GenBank/DDBJ databases">
        <authorList>
            <person name="Wang J."/>
        </authorList>
    </citation>
    <scope>NUCLEOTIDE SEQUENCE</scope>
    <source>
        <strain evidence="2">HY-42-06</strain>
    </source>
</reference>
<accession>A0ABT4CKA6</accession>
<name>A0ABT4CKA6_9CLOT</name>
<evidence type="ECO:0000313" key="2">
    <source>
        <dbReference type="EMBL" id="MCY6369480.1"/>
    </source>
</evidence>
<feature type="transmembrane region" description="Helical" evidence="1">
    <location>
        <begin position="83"/>
        <end position="108"/>
    </location>
</feature>
<organism evidence="2 3">
    <name type="scientific">Clostridium ganghwense</name>
    <dbReference type="NCBI Taxonomy" id="312089"/>
    <lineage>
        <taxon>Bacteria</taxon>
        <taxon>Bacillati</taxon>
        <taxon>Bacillota</taxon>
        <taxon>Clostridia</taxon>
        <taxon>Eubacteriales</taxon>
        <taxon>Clostridiaceae</taxon>
        <taxon>Clostridium</taxon>
    </lineage>
</organism>